<dbReference type="InterPro" id="IPR002347">
    <property type="entry name" value="SDR_fam"/>
</dbReference>
<dbReference type="PRINTS" id="PR00080">
    <property type="entry name" value="SDRFAMILY"/>
</dbReference>
<evidence type="ECO:0000313" key="4">
    <source>
        <dbReference type="Proteomes" id="UP000078354"/>
    </source>
</evidence>
<dbReference type="AlphaFoldDB" id="A0A191YRR6"/>
<dbReference type="PANTHER" id="PTHR24321:SF8">
    <property type="entry name" value="ESTRADIOL 17-BETA-DEHYDROGENASE 8-RELATED"/>
    <property type="match status" value="1"/>
</dbReference>
<comment type="similarity">
    <text evidence="1">Belongs to the short-chain dehydrogenases/reductases (SDR) family.</text>
</comment>
<dbReference type="CDD" id="cd05233">
    <property type="entry name" value="SDR_c"/>
    <property type="match status" value="1"/>
</dbReference>
<keyword evidence="2" id="KW-0560">Oxidoreductase</keyword>
<dbReference type="SUPFAM" id="SSF51735">
    <property type="entry name" value="NAD(P)-binding Rossmann-fold domains"/>
    <property type="match status" value="1"/>
</dbReference>
<name>A0A191YRR6_9PSED</name>
<dbReference type="OrthoDB" id="7301144at2"/>
<dbReference type="InterPro" id="IPR036291">
    <property type="entry name" value="NAD(P)-bd_dom_sf"/>
</dbReference>
<evidence type="ECO:0000256" key="1">
    <source>
        <dbReference type="ARBA" id="ARBA00006484"/>
    </source>
</evidence>
<protein>
    <submittedName>
        <fullName evidence="3">Dehydrogenase</fullName>
    </submittedName>
</protein>
<reference evidence="3 4" key="1">
    <citation type="journal article" date="2018" name="Syst. Appl. Microbiol.">
        <title>Pseudomonas silesiensis sp. nov. strain A3T isolated from a biological pesticide sewage treatment plant and analysis of the complete genome sequence.</title>
        <authorList>
            <person name="Kaminski M.A."/>
            <person name="Furmanczyk E.M."/>
            <person name="Sobczak A."/>
            <person name="Dziembowski A."/>
            <person name="Lipinski L."/>
        </authorList>
    </citation>
    <scope>NUCLEOTIDE SEQUENCE [LARGE SCALE GENOMIC DNA]</scope>
    <source>
        <strain evidence="3 4">A3</strain>
    </source>
</reference>
<evidence type="ECO:0000256" key="2">
    <source>
        <dbReference type="ARBA" id="ARBA00023002"/>
    </source>
</evidence>
<dbReference type="PRINTS" id="PR00081">
    <property type="entry name" value="GDHRDH"/>
</dbReference>
<dbReference type="STRING" id="1853130.PMA3_09810"/>
<dbReference type="FunFam" id="3.40.50.720:FF:000084">
    <property type="entry name" value="Short-chain dehydrogenase reductase"/>
    <property type="match status" value="1"/>
</dbReference>
<dbReference type="KEGG" id="psil:PMA3_09810"/>
<dbReference type="RefSeq" id="WP_064676952.1">
    <property type="nucleotide sequence ID" value="NZ_CP014870.1"/>
</dbReference>
<dbReference type="Pfam" id="PF13561">
    <property type="entry name" value="adh_short_C2"/>
    <property type="match status" value="1"/>
</dbReference>
<dbReference type="GO" id="GO:0016491">
    <property type="term" value="F:oxidoreductase activity"/>
    <property type="evidence" value="ECO:0007669"/>
    <property type="project" value="UniProtKB-KW"/>
</dbReference>
<keyword evidence="4" id="KW-1185">Reference proteome</keyword>
<dbReference type="EMBL" id="CP014870">
    <property type="protein sequence ID" value="ANJ55421.1"/>
    <property type="molecule type" value="Genomic_DNA"/>
</dbReference>
<dbReference type="InterPro" id="IPR020904">
    <property type="entry name" value="Sc_DH/Rdtase_CS"/>
</dbReference>
<dbReference type="PROSITE" id="PS00061">
    <property type="entry name" value="ADH_SHORT"/>
    <property type="match status" value="1"/>
</dbReference>
<gene>
    <name evidence="3" type="ORF">PMA3_09810</name>
</gene>
<sequence>MSRLKGKVAIITGAAQGIGATYAQALAAEGAKVVLCDLKAPDETAAAIRNKGGTALAIACDVTDGAAVQAMVEEAVAQFSGVHVLINNAALFATLELKPFEQTSSAEWDRIMAVNVRGSFECAKAVMPVMRRQGYGKIVNIASATVFKGAPMMAAYVASKGAVIALTRSIAREVGDAGIRCNCLAPGLTMSANVQANAAWAGDIVRNNIASRCIKREAVPQDLIGALLFLSSTDSDFMSGQTIVVDGGSVTH</sequence>
<dbReference type="PANTHER" id="PTHR24321">
    <property type="entry name" value="DEHYDROGENASES, SHORT CHAIN"/>
    <property type="match status" value="1"/>
</dbReference>
<dbReference type="Gene3D" id="3.40.50.720">
    <property type="entry name" value="NAD(P)-binding Rossmann-like Domain"/>
    <property type="match status" value="1"/>
</dbReference>
<organism evidence="3 4">
    <name type="scientific">Pseudomonas silesiensis</name>
    <dbReference type="NCBI Taxonomy" id="1853130"/>
    <lineage>
        <taxon>Bacteria</taxon>
        <taxon>Pseudomonadati</taxon>
        <taxon>Pseudomonadota</taxon>
        <taxon>Gammaproteobacteria</taxon>
        <taxon>Pseudomonadales</taxon>
        <taxon>Pseudomonadaceae</taxon>
        <taxon>Pseudomonas</taxon>
    </lineage>
</organism>
<accession>A0A191YRR6</accession>
<dbReference type="Proteomes" id="UP000078354">
    <property type="component" value="Chromosome"/>
</dbReference>
<evidence type="ECO:0000313" key="3">
    <source>
        <dbReference type="EMBL" id="ANJ55421.1"/>
    </source>
</evidence>
<proteinExistence type="inferred from homology"/>